<dbReference type="Proteomes" id="UP001295794">
    <property type="component" value="Unassembled WGS sequence"/>
</dbReference>
<reference evidence="14" key="1">
    <citation type="submission" date="2023-11" db="EMBL/GenBank/DDBJ databases">
        <authorList>
            <person name="De Vega J J."/>
            <person name="De Vega J J."/>
        </authorList>
    </citation>
    <scope>NUCLEOTIDE SEQUENCE</scope>
</reference>
<dbReference type="Gene3D" id="1.10.630.10">
    <property type="entry name" value="Cytochrome P450"/>
    <property type="match status" value="1"/>
</dbReference>
<evidence type="ECO:0000256" key="10">
    <source>
        <dbReference type="ARBA" id="ARBA00023004"/>
    </source>
</evidence>
<feature type="transmembrane region" description="Helical" evidence="13">
    <location>
        <begin position="28"/>
        <end position="50"/>
    </location>
</feature>
<comment type="subcellular location">
    <subcellularLocation>
        <location evidence="2">Membrane</location>
    </subcellularLocation>
</comment>
<keyword evidence="5" id="KW-0349">Heme</keyword>
<evidence type="ECO:0000256" key="3">
    <source>
        <dbReference type="ARBA" id="ARBA00004721"/>
    </source>
</evidence>
<organism evidence="14 15">
    <name type="scientific">Mycena citricolor</name>
    <dbReference type="NCBI Taxonomy" id="2018698"/>
    <lineage>
        <taxon>Eukaryota</taxon>
        <taxon>Fungi</taxon>
        <taxon>Dikarya</taxon>
        <taxon>Basidiomycota</taxon>
        <taxon>Agaricomycotina</taxon>
        <taxon>Agaricomycetes</taxon>
        <taxon>Agaricomycetidae</taxon>
        <taxon>Agaricales</taxon>
        <taxon>Marasmiineae</taxon>
        <taxon>Mycenaceae</taxon>
        <taxon>Mycena</taxon>
    </lineage>
</organism>
<keyword evidence="8 13" id="KW-1133">Transmembrane helix</keyword>
<keyword evidence="12 13" id="KW-0472">Membrane</keyword>
<dbReference type="InterPro" id="IPR050121">
    <property type="entry name" value="Cytochrome_P450_monoxygenase"/>
</dbReference>
<evidence type="ECO:0000256" key="6">
    <source>
        <dbReference type="ARBA" id="ARBA00022692"/>
    </source>
</evidence>
<keyword evidence="7" id="KW-0479">Metal-binding</keyword>
<evidence type="ECO:0000256" key="5">
    <source>
        <dbReference type="ARBA" id="ARBA00022617"/>
    </source>
</evidence>
<dbReference type="PANTHER" id="PTHR24305">
    <property type="entry name" value="CYTOCHROME P450"/>
    <property type="match status" value="1"/>
</dbReference>
<dbReference type="GO" id="GO:0016020">
    <property type="term" value="C:membrane"/>
    <property type="evidence" value="ECO:0007669"/>
    <property type="project" value="UniProtKB-SubCell"/>
</dbReference>
<dbReference type="GO" id="GO:0005506">
    <property type="term" value="F:iron ion binding"/>
    <property type="evidence" value="ECO:0007669"/>
    <property type="project" value="InterPro"/>
</dbReference>
<evidence type="ECO:0000256" key="7">
    <source>
        <dbReference type="ARBA" id="ARBA00022723"/>
    </source>
</evidence>
<evidence type="ECO:0000256" key="1">
    <source>
        <dbReference type="ARBA" id="ARBA00001971"/>
    </source>
</evidence>
<comment type="pathway">
    <text evidence="3">Secondary metabolite biosynthesis; terpenoid biosynthesis.</text>
</comment>
<dbReference type="InterPro" id="IPR036396">
    <property type="entry name" value="Cyt_P450_sf"/>
</dbReference>
<name>A0AAD2HBI6_9AGAR</name>
<evidence type="ECO:0000256" key="12">
    <source>
        <dbReference type="ARBA" id="ARBA00023136"/>
    </source>
</evidence>
<protein>
    <recommendedName>
        <fullName evidence="16">Cytochrome P450</fullName>
    </recommendedName>
</protein>
<evidence type="ECO:0000256" key="9">
    <source>
        <dbReference type="ARBA" id="ARBA00023002"/>
    </source>
</evidence>
<proteinExistence type="inferred from homology"/>
<accession>A0AAD2HBI6</accession>
<dbReference type="PANTHER" id="PTHR24305:SF166">
    <property type="entry name" value="CYTOCHROME P450 12A4, MITOCHONDRIAL-RELATED"/>
    <property type="match status" value="1"/>
</dbReference>
<keyword evidence="9" id="KW-0560">Oxidoreductase</keyword>
<evidence type="ECO:0008006" key="16">
    <source>
        <dbReference type="Google" id="ProtNLM"/>
    </source>
</evidence>
<evidence type="ECO:0000313" key="15">
    <source>
        <dbReference type="Proteomes" id="UP001295794"/>
    </source>
</evidence>
<comment type="similarity">
    <text evidence="4">Belongs to the cytochrome P450 family.</text>
</comment>
<dbReference type="GO" id="GO:0016705">
    <property type="term" value="F:oxidoreductase activity, acting on paired donors, with incorporation or reduction of molecular oxygen"/>
    <property type="evidence" value="ECO:0007669"/>
    <property type="project" value="InterPro"/>
</dbReference>
<evidence type="ECO:0000256" key="11">
    <source>
        <dbReference type="ARBA" id="ARBA00023033"/>
    </source>
</evidence>
<keyword evidence="6 13" id="KW-0812">Transmembrane</keyword>
<dbReference type="AlphaFoldDB" id="A0AAD2HBI6"/>
<sequence>MRTVKISNIRLLKAWAGGARYALSTNHILSMIHAHFTLASAAAAIAFLALHICRKAARRRTGDIAGLRGPPRESWLFGNLAQLLFSRNYGDYEFQWQESYGDVYVIRGVLGQTRLMVSDPVALNHLLQNDDVHLAPMMLAFNRSLFGRENAMALRDAAHRKLRAALNLGFSPSVIKGYRDHFESVARTITVQFGKSRKSSVMDVIPALSMATLSAISQVTLGRSTEALGKELIQANLSILACASRFGSAQLLAEGVAPYLPASFLDWIFRLPLPMFADIRRAYTLARQVGELVILESLHTAAGDETREEHLYGRILAQNPRKSLSHSELATQTNLILVAGQDTTAARQPALQDAVRAEITAAHARAPIQYDCLPLVNACIKEALRLFPAEPVADKIAHVDLTLPLSRPVTLSDGSVTDTIFVPKGQLVALSFAGYQRGHERWGPEPEKFNPYRWIEGKVAVNQTMATSPYAHL</sequence>
<evidence type="ECO:0000256" key="2">
    <source>
        <dbReference type="ARBA" id="ARBA00004370"/>
    </source>
</evidence>
<dbReference type="InterPro" id="IPR001128">
    <property type="entry name" value="Cyt_P450"/>
</dbReference>
<gene>
    <name evidence="14" type="ORF">MYCIT1_LOCUS16999</name>
</gene>
<dbReference type="GO" id="GO:0004497">
    <property type="term" value="F:monooxygenase activity"/>
    <property type="evidence" value="ECO:0007669"/>
    <property type="project" value="UniProtKB-KW"/>
</dbReference>
<comment type="cofactor">
    <cofactor evidence="1">
        <name>heme</name>
        <dbReference type="ChEBI" id="CHEBI:30413"/>
    </cofactor>
</comment>
<dbReference type="EMBL" id="CAVNYO010000174">
    <property type="protein sequence ID" value="CAK5271730.1"/>
    <property type="molecule type" value="Genomic_DNA"/>
</dbReference>
<keyword evidence="11" id="KW-0503">Monooxygenase</keyword>
<keyword evidence="15" id="KW-1185">Reference proteome</keyword>
<keyword evidence="10" id="KW-0408">Iron</keyword>
<evidence type="ECO:0000256" key="8">
    <source>
        <dbReference type="ARBA" id="ARBA00022989"/>
    </source>
</evidence>
<comment type="caution">
    <text evidence="14">The sequence shown here is derived from an EMBL/GenBank/DDBJ whole genome shotgun (WGS) entry which is preliminary data.</text>
</comment>
<evidence type="ECO:0000256" key="13">
    <source>
        <dbReference type="SAM" id="Phobius"/>
    </source>
</evidence>
<dbReference type="GO" id="GO:0020037">
    <property type="term" value="F:heme binding"/>
    <property type="evidence" value="ECO:0007669"/>
    <property type="project" value="InterPro"/>
</dbReference>
<dbReference type="SUPFAM" id="SSF48264">
    <property type="entry name" value="Cytochrome P450"/>
    <property type="match status" value="1"/>
</dbReference>
<dbReference type="Pfam" id="PF00067">
    <property type="entry name" value="p450"/>
    <property type="match status" value="1"/>
</dbReference>
<evidence type="ECO:0000313" key="14">
    <source>
        <dbReference type="EMBL" id="CAK5271730.1"/>
    </source>
</evidence>
<evidence type="ECO:0000256" key="4">
    <source>
        <dbReference type="ARBA" id="ARBA00010617"/>
    </source>
</evidence>